<evidence type="ECO:0000256" key="2">
    <source>
        <dbReference type="SAM" id="Phobius"/>
    </source>
</evidence>
<name>A0ABU8WNT1_9BURK</name>
<dbReference type="EMBL" id="JBBKZT010000007">
    <property type="protein sequence ID" value="MEJ8848438.1"/>
    <property type="molecule type" value="Genomic_DNA"/>
</dbReference>
<dbReference type="Proteomes" id="UP001385892">
    <property type="component" value="Unassembled WGS sequence"/>
</dbReference>
<keyword evidence="2" id="KW-0812">Transmembrane</keyword>
<dbReference type="InterPro" id="IPR023829">
    <property type="entry name" value="PGA_PgaD"/>
</dbReference>
<gene>
    <name evidence="3" type="primary">pgaD</name>
    <name evidence="3" type="ORF">WKW82_17400</name>
</gene>
<dbReference type="NCBIfam" id="TIGR03940">
    <property type="entry name" value="PGA_PgaD"/>
    <property type="match status" value="1"/>
</dbReference>
<keyword evidence="4" id="KW-1185">Reference proteome</keyword>
<proteinExistence type="predicted"/>
<evidence type="ECO:0000313" key="4">
    <source>
        <dbReference type="Proteomes" id="UP001385892"/>
    </source>
</evidence>
<keyword evidence="2" id="KW-1133">Transmembrane helix</keyword>
<evidence type="ECO:0000313" key="3">
    <source>
        <dbReference type="EMBL" id="MEJ8848438.1"/>
    </source>
</evidence>
<dbReference type="RefSeq" id="WP_340343565.1">
    <property type="nucleotide sequence ID" value="NZ_JBBKZT010000007.1"/>
</dbReference>
<feature type="transmembrane region" description="Helical" evidence="2">
    <location>
        <begin position="59"/>
        <end position="84"/>
    </location>
</feature>
<sequence>MGESGPGHPLNPGSMQMQQEARPADRSDTQPPILLASPALWPPRIPRSQAGSWMRLRDLVLTLLAWIVYLWILRKPIVACIAWLSPSTGEYLKETVDVSFSVHLQPYLLVAAGLVTWLTLAGLGRRQHLRSQVGTGQEVAPLPAEAQFAARGVQASAMPAWREMRCLQVTFDNEGRITRMAPANGQ</sequence>
<comment type="caution">
    <text evidence="3">The sequence shown here is derived from an EMBL/GenBank/DDBJ whole genome shotgun (WGS) entry which is preliminary data.</text>
</comment>
<protein>
    <submittedName>
        <fullName evidence="3">Poly-beta-1,6-N-acetyl-D-glucosamine biosynthesis protein PgaD</fullName>
    </submittedName>
</protein>
<keyword evidence="2" id="KW-0472">Membrane</keyword>
<reference evidence="3 4" key="1">
    <citation type="submission" date="2024-03" db="EMBL/GenBank/DDBJ databases">
        <title>Novel species of the genus Variovorax.</title>
        <authorList>
            <person name="Liu Q."/>
            <person name="Xin Y.-H."/>
        </authorList>
    </citation>
    <scope>NUCLEOTIDE SEQUENCE [LARGE SCALE GENOMIC DNA]</scope>
    <source>
        <strain evidence="3 4">KACC 18900</strain>
    </source>
</reference>
<feature type="transmembrane region" description="Helical" evidence="2">
    <location>
        <begin position="104"/>
        <end position="123"/>
    </location>
</feature>
<evidence type="ECO:0000256" key="1">
    <source>
        <dbReference type="SAM" id="MobiDB-lite"/>
    </source>
</evidence>
<organism evidence="3 4">
    <name type="scientific">Variovorax rhizosphaerae</name>
    <dbReference type="NCBI Taxonomy" id="1836200"/>
    <lineage>
        <taxon>Bacteria</taxon>
        <taxon>Pseudomonadati</taxon>
        <taxon>Pseudomonadota</taxon>
        <taxon>Betaproteobacteria</taxon>
        <taxon>Burkholderiales</taxon>
        <taxon>Comamonadaceae</taxon>
        <taxon>Variovorax</taxon>
    </lineage>
</organism>
<feature type="region of interest" description="Disordered" evidence="1">
    <location>
        <begin position="1"/>
        <end position="28"/>
    </location>
</feature>
<dbReference type="Pfam" id="PF13994">
    <property type="entry name" value="PgaD"/>
    <property type="match status" value="1"/>
</dbReference>
<accession>A0ABU8WNT1</accession>